<keyword evidence="2" id="KW-1185">Reference proteome</keyword>
<comment type="caution">
    <text evidence="1">The sequence shown here is derived from an EMBL/GenBank/DDBJ whole genome shotgun (WGS) entry which is preliminary data.</text>
</comment>
<feature type="non-terminal residue" evidence="1">
    <location>
        <position position="23"/>
    </location>
</feature>
<gene>
    <name evidence="1" type="ORF">BDFB_014393</name>
</gene>
<dbReference type="AlphaFoldDB" id="A0A482VYD1"/>
<organism evidence="1 2">
    <name type="scientific">Asbolus verrucosus</name>
    <name type="common">Desert ironclad beetle</name>
    <dbReference type="NCBI Taxonomy" id="1661398"/>
    <lineage>
        <taxon>Eukaryota</taxon>
        <taxon>Metazoa</taxon>
        <taxon>Ecdysozoa</taxon>
        <taxon>Arthropoda</taxon>
        <taxon>Hexapoda</taxon>
        <taxon>Insecta</taxon>
        <taxon>Pterygota</taxon>
        <taxon>Neoptera</taxon>
        <taxon>Endopterygota</taxon>
        <taxon>Coleoptera</taxon>
        <taxon>Polyphaga</taxon>
        <taxon>Cucujiformia</taxon>
        <taxon>Tenebrionidae</taxon>
        <taxon>Pimeliinae</taxon>
        <taxon>Asbolus</taxon>
    </lineage>
</organism>
<dbReference type="EMBL" id="QDEB01050173">
    <property type="protein sequence ID" value="RZC37696.1"/>
    <property type="molecule type" value="Genomic_DNA"/>
</dbReference>
<dbReference type="Proteomes" id="UP000292052">
    <property type="component" value="Unassembled WGS sequence"/>
</dbReference>
<accession>A0A482VYD1</accession>
<protein>
    <submittedName>
        <fullName evidence="1">Uncharacterized protein</fullName>
    </submittedName>
</protein>
<proteinExistence type="predicted"/>
<evidence type="ECO:0000313" key="2">
    <source>
        <dbReference type="Proteomes" id="UP000292052"/>
    </source>
</evidence>
<sequence>MTNCGLESANNKIDELEYKLDNY</sequence>
<evidence type="ECO:0000313" key="1">
    <source>
        <dbReference type="EMBL" id="RZC37696.1"/>
    </source>
</evidence>
<name>A0A482VYD1_ASBVE</name>
<reference evidence="1 2" key="1">
    <citation type="submission" date="2017-03" db="EMBL/GenBank/DDBJ databases">
        <title>Genome of the blue death feigning beetle - Asbolus verrucosus.</title>
        <authorList>
            <person name="Rider S.D."/>
        </authorList>
    </citation>
    <scope>NUCLEOTIDE SEQUENCE [LARGE SCALE GENOMIC DNA]</scope>
    <source>
        <strain evidence="1">Butters</strain>
        <tissue evidence="1">Head and leg muscle</tissue>
    </source>
</reference>